<dbReference type="STRING" id="871651.SAMN05421688_1147"/>
<dbReference type="EMBL" id="FOJU01000002">
    <property type="protein sequence ID" value="SFA85065.1"/>
    <property type="molecule type" value="Genomic_DNA"/>
</dbReference>
<accession>A0A1I0W8L2</accession>
<organism evidence="2 3">
    <name type="scientific">Poseidonocella pacifica</name>
    <dbReference type="NCBI Taxonomy" id="871651"/>
    <lineage>
        <taxon>Bacteria</taxon>
        <taxon>Pseudomonadati</taxon>
        <taxon>Pseudomonadota</taxon>
        <taxon>Alphaproteobacteria</taxon>
        <taxon>Rhodobacterales</taxon>
        <taxon>Roseobacteraceae</taxon>
        <taxon>Poseidonocella</taxon>
    </lineage>
</organism>
<keyword evidence="1" id="KW-1133">Transmembrane helix</keyword>
<protein>
    <submittedName>
        <fullName evidence="2">Uncharacterized membrane protein</fullName>
    </submittedName>
</protein>
<dbReference type="Pfam" id="PF10003">
    <property type="entry name" value="DUF2244"/>
    <property type="match status" value="1"/>
</dbReference>
<gene>
    <name evidence="2" type="ORF">SAMN05421688_1147</name>
</gene>
<keyword evidence="1" id="KW-0812">Transmembrane</keyword>
<evidence type="ECO:0000256" key="1">
    <source>
        <dbReference type="SAM" id="Phobius"/>
    </source>
</evidence>
<dbReference type="RefSeq" id="WP_092061576.1">
    <property type="nucleotide sequence ID" value="NZ_FOJU01000002.1"/>
</dbReference>
<proteinExistence type="predicted"/>
<feature type="transmembrane region" description="Helical" evidence="1">
    <location>
        <begin position="26"/>
        <end position="44"/>
    </location>
</feature>
<evidence type="ECO:0000313" key="3">
    <source>
        <dbReference type="Proteomes" id="UP000198796"/>
    </source>
</evidence>
<evidence type="ECO:0000313" key="2">
    <source>
        <dbReference type="EMBL" id="SFA85065.1"/>
    </source>
</evidence>
<keyword evidence="1" id="KW-0472">Membrane</keyword>
<feature type="transmembrane region" description="Helical" evidence="1">
    <location>
        <begin position="50"/>
        <end position="69"/>
    </location>
</feature>
<dbReference type="InterPro" id="IPR019253">
    <property type="entry name" value="DUF2244_TM"/>
</dbReference>
<sequence length="166" mass="18918">MPYQWTRKEHRTELAVWPYRSLPRRGFVLVIAATATLLSLPLLAVLGTPILWGLLPFIALALGALWFGFSRNYRDADLLEELTITPRLIRLTRHNPSGDVQDWQSNSYWAQVEMHARGGPVPHYLTLRGDGPREVEIGRFLSEAERRTLFGELSDALRDARSHTSV</sequence>
<dbReference type="Proteomes" id="UP000198796">
    <property type="component" value="Unassembled WGS sequence"/>
</dbReference>
<keyword evidence="3" id="KW-1185">Reference proteome</keyword>
<dbReference type="OrthoDB" id="9808190at2"/>
<dbReference type="AlphaFoldDB" id="A0A1I0W8L2"/>
<name>A0A1I0W8L2_9RHOB</name>
<reference evidence="2 3" key="1">
    <citation type="submission" date="2016-10" db="EMBL/GenBank/DDBJ databases">
        <authorList>
            <person name="de Groot N.N."/>
        </authorList>
    </citation>
    <scope>NUCLEOTIDE SEQUENCE [LARGE SCALE GENOMIC DNA]</scope>
    <source>
        <strain evidence="2 3">DSM 29316</strain>
    </source>
</reference>